<dbReference type="Proteomes" id="UP000051096">
    <property type="component" value="Unassembled WGS sequence"/>
</dbReference>
<evidence type="ECO:0000256" key="2">
    <source>
        <dbReference type="ARBA" id="ARBA00022729"/>
    </source>
</evidence>
<dbReference type="PANTHER" id="PTHR35089">
    <property type="entry name" value="CHAPERONE PROTEIN SKP"/>
    <property type="match status" value="1"/>
</dbReference>
<evidence type="ECO:0000313" key="5">
    <source>
        <dbReference type="EMBL" id="KPK72015.1"/>
    </source>
</evidence>
<comment type="similarity">
    <text evidence="1">Belongs to the Skp family.</text>
</comment>
<dbReference type="Gene3D" id="3.40.50.10610">
    <property type="entry name" value="ABC-type transport auxiliary lipoprotein component"/>
    <property type="match status" value="1"/>
</dbReference>
<proteinExistence type="inferred from homology"/>
<reference evidence="5 6" key="1">
    <citation type="journal article" date="2015" name="Microbiome">
        <title>Genomic resolution of linkages in carbon, nitrogen, and sulfur cycling among widespread estuary sediment bacteria.</title>
        <authorList>
            <person name="Baker B.J."/>
            <person name="Lazar C.S."/>
            <person name="Teske A.P."/>
            <person name="Dick G.J."/>
        </authorList>
    </citation>
    <scope>NUCLEOTIDE SEQUENCE [LARGE SCALE GENOMIC DNA]</scope>
    <source>
        <strain evidence="5">SM23_60</strain>
    </source>
</reference>
<dbReference type="GO" id="GO:0005829">
    <property type="term" value="C:cytosol"/>
    <property type="evidence" value="ECO:0007669"/>
    <property type="project" value="TreeGrafter"/>
</dbReference>
<dbReference type="Gene3D" id="3.30.910.20">
    <property type="entry name" value="Skp domain"/>
    <property type="match status" value="1"/>
</dbReference>
<dbReference type="Pfam" id="PF03938">
    <property type="entry name" value="OmpH"/>
    <property type="match status" value="1"/>
</dbReference>
<feature type="coiled-coil region" evidence="3">
    <location>
        <begin position="48"/>
        <end position="82"/>
    </location>
</feature>
<dbReference type="InterPro" id="IPR024930">
    <property type="entry name" value="Skp_dom_sf"/>
</dbReference>
<keyword evidence="3" id="KW-0175">Coiled coil</keyword>
<keyword evidence="2 4" id="KW-0732">Signal</keyword>
<accession>A0A0S8GG51</accession>
<sequence>MRKAVIPLLIVACVLSAAETKIGFVDSERIFEEYQATRAANVEFNEFVAQYRDSAATLKQNIENLKNELEGQKLVLSEEARLRKLDEIETLTNAYNAFLDEVFGSGGKIEQKNDVLIAPLLKEINESVAKIAETEGFSLIIDLSEGVFYASNELDLTDLVIDDLNLEYGPQTPAGEVSKAIAIFPFREKNTQAYDAKLGDRAQEELYNIIATFSQDFKIIDKTSVRQRIVQQGYGRDITDDQAYSVGDYLIADYIIVGSISKFATKIDYTMSLKDVATRADRGQRNNSVTEEIRLSEQMNSDLRALIEIIKKQ</sequence>
<evidence type="ECO:0008006" key="7">
    <source>
        <dbReference type="Google" id="ProtNLM"/>
    </source>
</evidence>
<feature type="signal peptide" evidence="4">
    <location>
        <begin position="1"/>
        <end position="17"/>
    </location>
</feature>
<evidence type="ECO:0000256" key="1">
    <source>
        <dbReference type="ARBA" id="ARBA00009091"/>
    </source>
</evidence>
<dbReference type="GO" id="GO:0051082">
    <property type="term" value="F:unfolded protein binding"/>
    <property type="evidence" value="ECO:0007669"/>
    <property type="project" value="InterPro"/>
</dbReference>
<dbReference type="PANTHER" id="PTHR35089:SF1">
    <property type="entry name" value="CHAPERONE PROTEIN SKP"/>
    <property type="match status" value="1"/>
</dbReference>
<evidence type="ECO:0000313" key="6">
    <source>
        <dbReference type="Proteomes" id="UP000051096"/>
    </source>
</evidence>
<feature type="chain" id="PRO_5006646922" description="OmpH family outer membrane protein" evidence="4">
    <location>
        <begin position="18"/>
        <end position="313"/>
    </location>
</feature>
<name>A0A0S8GG51_UNCW3</name>
<evidence type="ECO:0000256" key="3">
    <source>
        <dbReference type="SAM" id="Coils"/>
    </source>
</evidence>
<dbReference type="InterPro" id="IPR005632">
    <property type="entry name" value="Chaperone_Skp"/>
</dbReference>
<dbReference type="SUPFAM" id="SSF111384">
    <property type="entry name" value="OmpH-like"/>
    <property type="match status" value="1"/>
</dbReference>
<dbReference type="SMART" id="SM00935">
    <property type="entry name" value="OmpH"/>
    <property type="match status" value="1"/>
</dbReference>
<dbReference type="EMBL" id="LJUO01000044">
    <property type="protein sequence ID" value="KPK72015.1"/>
    <property type="molecule type" value="Genomic_DNA"/>
</dbReference>
<gene>
    <name evidence="5" type="ORF">AMJ87_05930</name>
</gene>
<evidence type="ECO:0000256" key="4">
    <source>
        <dbReference type="SAM" id="SignalP"/>
    </source>
</evidence>
<dbReference type="AlphaFoldDB" id="A0A0S8GG51"/>
<dbReference type="GO" id="GO:0050821">
    <property type="term" value="P:protein stabilization"/>
    <property type="evidence" value="ECO:0007669"/>
    <property type="project" value="TreeGrafter"/>
</dbReference>
<organism evidence="5 6">
    <name type="scientific">candidate division WOR_3 bacterium SM23_60</name>
    <dbReference type="NCBI Taxonomy" id="1703780"/>
    <lineage>
        <taxon>Bacteria</taxon>
        <taxon>Bacteria division WOR-3</taxon>
    </lineage>
</organism>
<protein>
    <recommendedName>
        <fullName evidence="7">OmpH family outer membrane protein</fullName>
    </recommendedName>
</protein>
<comment type="caution">
    <text evidence="5">The sequence shown here is derived from an EMBL/GenBank/DDBJ whole genome shotgun (WGS) entry which is preliminary data.</text>
</comment>